<gene>
    <name evidence="2" type="primary">Contig1390.g1524</name>
    <name evidence="2" type="ORF">STYLEM_727</name>
</gene>
<name>A0A077ZPC7_STYLE</name>
<keyword evidence="1" id="KW-0472">Membrane</keyword>
<accession>A0A077ZPC7</accession>
<feature type="transmembrane region" description="Helical" evidence="1">
    <location>
        <begin position="233"/>
        <end position="257"/>
    </location>
</feature>
<evidence type="ECO:0000256" key="1">
    <source>
        <dbReference type="SAM" id="Phobius"/>
    </source>
</evidence>
<evidence type="ECO:0008006" key="4">
    <source>
        <dbReference type="Google" id="ProtNLM"/>
    </source>
</evidence>
<evidence type="ECO:0000313" key="2">
    <source>
        <dbReference type="EMBL" id="CDW71778.1"/>
    </source>
</evidence>
<sequence length="377" mass="41665">MDKHQNSQLLKQDNSMKEPFLDKLTQESLVINKTEEPAHGHGHAAPPAVRTGLAKLFGDNYITFSILTALFFGTYNFLIDTAMQGQMPTLRIMYLTGVFPIIYYLAYHITQAVQLNKKKGKFWTRSDSAYIKENGSIDWYLIRLVFGRFLCTLTLVGQVYYTFSSSIKSGISSAIITSLYAGNVLTTSLAFYLIFGEKLTQKHLVGMIFIVISIIMISYGKDSQIDSSLTNKYTLSVWVPIGMAFLGCFLFTTQSLISRAVRATKISSLQYTADSIVLSSLITTSLALFEHLAVQPYTLQEALYVLSASAVWILGVLCLNGAITYGKAGPVQALAQLQSPSQLIMEISIFTRIPTLYGVSGMLLSIIGALIIILSKK</sequence>
<feature type="transmembrane region" description="Helical" evidence="1">
    <location>
        <begin position="301"/>
        <end position="323"/>
    </location>
</feature>
<keyword evidence="1" id="KW-0812">Transmembrane</keyword>
<dbReference type="InterPro" id="IPR037185">
    <property type="entry name" value="EmrE-like"/>
</dbReference>
<evidence type="ECO:0000313" key="3">
    <source>
        <dbReference type="Proteomes" id="UP000039865"/>
    </source>
</evidence>
<dbReference type="Proteomes" id="UP000039865">
    <property type="component" value="Unassembled WGS sequence"/>
</dbReference>
<feature type="transmembrane region" description="Helical" evidence="1">
    <location>
        <begin position="355"/>
        <end position="374"/>
    </location>
</feature>
<keyword evidence="3" id="KW-1185">Reference proteome</keyword>
<organism evidence="2 3">
    <name type="scientific">Stylonychia lemnae</name>
    <name type="common">Ciliate</name>
    <dbReference type="NCBI Taxonomy" id="5949"/>
    <lineage>
        <taxon>Eukaryota</taxon>
        <taxon>Sar</taxon>
        <taxon>Alveolata</taxon>
        <taxon>Ciliophora</taxon>
        <taxon>Intramacronucleata</taxon>
        <taxon>Spirotrichea</taxon>
        <taxon>Stichotrichia</taxon>
        <taxon>Sporadotrichida</taxon>
        <taxon>Oxytrichidae</taxon>
        <taxon>Stylonychinae</taxon>
        <taxon>Stylonychia</taxon>
    </lineage>
</organism>
<dbReference type="Gene3D" id="1.10.3730.20">
    <property type="match status" value="1"/>
</dbReference>
<feature type="transmembrane region" description="Helical" evidence="1">
    <location>
        <begin position="175"/>
        <end position="195"/>
    </location>
</feature>
<feature type="transmembrane region" description="Helical" evidence="1">
    <location>
        <begin position="140"/>
        <end position="163"/>
    </location>
</feature>
<dbReference type="AlphaFoldDB" id="A0A077ZPC7"/>
<feature type="transmembrane region" description="Helical" evidence="1">
    <location>
        <begin position="201"/>
        <end position="221"/>
    </location>
</feature>
<reference evidence="2 3" key="1">
    <citation type="submission" date="2014-06" db="EMBL/GenBank/DDBJ databases">
        <authorList>
            <person name="Swart Estienne"/>
        </authorList>
    </citation>
    <scope>NUCLEOTIDE SEQUENCE [LARGE SCALE GENOMIC DNA]</scope>
    <source>
        <strain evidence="2 3">130c</strain>
    </source>
</reference>
<feature type="transmembrane region" description="Helical" evidence="1">
    <location>
        <begin position="91"/>
        <end position="109"/>
    </location>
</feature>
<feature type="transmembrane region" description="Helical" evidence="1">
    <location>
        <begin position="61"/>
        <end position="79"/>
    </location>
</feature>
<dbReference type="EMBL" id="CCKQ01000686">
    <property type="protein sequence ID" value="CDW71778.1"/>
    <property type="molecule type" value="Genomic_DNA"/>
</dbReference>
<proteinExistence type="predicted"/>
<dbReference type="SUPFAM" id="SSF103481">
    <property type="entry name" value="Multidrug resistance efflux transporter EmrE"/>
    <property type="match status" value="2"/>
</dbReference>
<dbReference type="InParanoid" id="A0A077ZPC7"/>
<keyword evidence="1" id="KW-1133">Transmembrane helix</keyword>
<protein>
    <recommendedName>
        <fullName evidence="4">EamA domain-containing protein</fullName>
    </recommendedName>
</protein>